<keyword evidence="5" id="KW-1185">Reference proteome</keyword>
<feature type="domain" description="Response regulatory" evidence="3">
    <location>
        <begin position="1"/>
        <end position="118"/>
    </location>
</feature>
<dbReference type="RefSeq" id="WP_216147394.1">
    <property type="nucleotide sequence ID" value="NZ_JAHLDV010000011.1"/>
</dbReference>
<feature type="modified residue" description="4-aspartylphosphate" evidence="2">
    <location>
        <position position="53"/>
    </location>
</feature>
<keyword evidence="1 2" id="KW-0597">Phosphoprotein</keyword>
<dbReference type="CDD" id="cd00156">
    <property type="entry name" value="REC"/>
    <property type="match status" value="1"/>
</dbReference>
<evidence type="ECO:0000313" key="4">
    <source>
        <dbReference type="EMBL" id="MBU3159597.1"/>
    </source>
</evidence>
<gene>
    <name evidence="4" type="ORF">KPL37_07510</name>
</gene>
<comment type="caution">
    <text evidence="4">The sequence shown here is derived from an EMBL/GenBank/DDBJ whole genome shotgun (WGS) entry which is preliminary data.</text>
</comment>
<dbReference type="PANTHER" id="PTHR44591">
    <property type="entry name" value="STRESS RESPONSE REGULATOR PROTEIN 1"/>
    <property type="match status" value="1"/>
</dbReference>
<reference evidence="4 5" key="1">
    <citation type="submission" date="2021-06" db="EMBL/GenBank/DDBJ databases">
        <title>Clostridia strains as spoilage organisms.</title>
        <authorList>
            <person name="Wambui J."/>
            <person name="Stephan R."/>
            <person name="Stevens M.J.A."/>
        </authorList>
    </citation>
    <scope>NUCLEOTIDE SEQUENCE [LARGE SCALE GENOMIC DNA]</scope>
    <source>
        <strain evidence="4 5">DSM 14204</strain>
    </source>
</reference>
<protein>
    <submittedName>
        <fullName evidence="4">Response regulator</fullName>
    </submittedName>
</protein>
<proteinExistence type="predicted"/>
<sequence length="283" mass="32796">MSETLKIIILESIKSIKLILNNKQFTVDEASNSTEFFIALAQNRYSADLIIMDIDLKNEDGFKLIKRVREKNKAVPIMIITANNHRDNFIKGISEGISDYMLIPFEDAILNNKVLKLLNLSQNLIEKKVIFNLPFFIQLELKKATKGKYNVTIMMTTFYKQVKDFSNEIDNEYNNISGYIYENLKNIFWDTDVFIPYASQNFIGVFPFASGENKDKISGKVDDCFNNLKLKEPKLKEYYLSNVLLTYPQDIKEDEDIFLLLLEKTKEAIKATKNNSKSRLFVS</sequence>
<organism evidence="4 5">
    <name type="scientific">Clostridium frigoris</name>
    <dbReference type="NCBI Taxonomy" id="205327"/>
    <lineage>
        <taxon>Bacteria</taxon>
        <taxon>Bacillati</taxon>
        <taxon>Bacillota</taxon>
        <taxon>Clostridia</taxon>
        <taxon>Eubacteriales</taxon>
        <taxon>Clostridiaceae</taxon>
        <taxon>Clostridium</taxon>
    </lineage>
</organism>
<dbReference type="PANTHER" id="PTHR44591:SF3">
    <property type="entry name" value="RESPONSE REGULATORY DOMAIN-CONTAINING PROTEIN"/>
    <property type="match status" value="1"/>
</dbReference>
<dbReference type="EMBL" id="JAHLDV010000011">
    <property type="protein sequence ID" value="MBU3159597.1"/>
    <property type="molecule type" value="Genomic_DNA"/>
</dbReference>
<dbReference type="SMART" id="SM00448">
    <property type="entry name" value="REC"/>
    <property type="match status" value="1"/>
</dbReference>
<dbReference type="Pfam" id="PF00072">
    <property type="entry name" value="Response_reg"/>
    <property type="match status" value="1"/>
</dbReference>
<dbReference type="InterPro" id="IPR050595">
    <property type="entry name" value="Bact_response_regulator"/>
</dbReference>
<evidence type="ECO:0000313" key="5">
    <source>
        <dbReference type="Proteomes" id="UP000776252"/>
    </source>
</evidence>
<dbReference type="PROSITE" id="PS50110">
    <property type="entry name" value="RESPONSE_REGULATORY"/>
    <property type="match status" value="1"/>
</dbReference>
<dbReference type="InterPro" id="IPR001789">
    <property type="entry name" value="Sig_transdc_resp-reg_receiver"/>
</dbReference>
<evidence type="ECO:0000259" key="3">
    <source>
        <dbReference type="PROSITE" id="PS50110"/>
    </source>
</evidence>
<evidence type="ECO:0000256" key="2">
    <source>
        <dbReference type="PROSITE-ProRule" id="PRU00169"/>
    </source>
</evidence>
<name>A0ABS6BUS3_9CLOT</name>
<accession>A0ABS6BUS3</accession>
<evidence type="ECO:0000256" key="1">
    <source>
        <dbReference type="ARBA" id="ARBA00022553"/>
    </source>
</evidence>
<dbReference type="Proteomes" id="UP000776252">
    <property type="component" value="Unassembled WGS sequence"/>
</dbReference>